<keyword evidence="7" id="KW-0812">Transmembrane</keyword>
<comment type="subcellular location">
    <subcellularLocation>
        <location evidence="1">Cell inner membrane</location>
    </subcellularLocation>
</comment>
<keyword evidence="5 7" id="KW-0472">Membrane</keyword>
<dbReference type="AlphaFoldDB" id="A0A4Q7VC46"/>
<evidence type="ECO:0000256" key="7">
    <source>
        <dbReference type="SAM" id="Phobius"/>
    </source>
</evidence>
<evidence type="ECO:0000313" key="8">
    <source>
        <dbReference type="EMBL" id="RZT93220.1"/>
    </source>
</evidence>
<dbReference type="GO" id="GO:0016746">
    <property type="term" value="F:acyltransferase activity"/>
    <property type="evidence" value="ECO:0007669"/>
    <property type="project" value="UniProtKB-KW"/>
</dbReference>
<gene>
    <name evidence="8" type="ORF">EV201_2372</name>
</gene>
<comment type="caution">
    <text evidence="8">The sequence shown here is derived from an EMBL/GenBank/DDBJ whole genome shotgun (WGS) entry which is preliminary data.</text>
</comment>
<evidence type="ECO:0000256" key="6">
    <source>
        <dbReference type="ARBA" id="ARBA00023315"/>
    </source>
</evidence>
<protein>
    <submittedName>
        <fullName evidence="8">KDO2-lipid IV(A) lauroyltransferase</fullName>
    </submittedName>
</protein>
<accession>A0A4Q7VC46</accession>
<dbReference type="EMBL" id="SHKN01000002">
    <property type="protein sequence ID" value="RZT93220.1"/>
    <property type="molecule type" value="Genomic_DNA"/>
</dbReference>
<feature type="transmembrane region" description="Helical" evidence="7">
    <location>
        <begin position="23"/>
        <end position="41"/>
    </location>
</feature>
<evidence type="ECO:0000256" key="2">
    <source>
        <dbReference type="ARBA" id="ARBA00022475"/>
    </source>
</evidence>
<dbReference type="PANTHER" id="PTHR30606:SF10">
    <property type="entry name" value="PHOSPHATIDYLINOSITOL MANNOSIDE ACYLTRANSFERASE"/>
    <property type="match status" value="1"/>
</dbReference>
<keyword evidence="2" id="KW-1003">Cell membrane</keyword>
<dbReference type="Pfam" id="PF03279">
    <property type="entry name" value="Lip_A_acyltrans"/>
    <property type="match status" value="1"/>
</dbReference>
<dbReference type="GO" id="GO:0009247">
    <property type="term" value="P:glycolipid biosynthetic process"/>
    <property type="evidence" value="ECO:0007669"/>
    <property type="project" value="UniProtKB-ARBA"/>
</dbReference>
<proteinExistence type="predicted"/>
<dbReference type="RefSeq" id="WP_130307793.1">
    <property type="nucleotide sequence ID" value="NZ_SHKN01000002.1"/>
</dbReference>
<dbReference type="OrthoDB" id="9801955at2"/>
<dbReference type="PANTHER" id="PTHR30606">
    <property type="entry name" value="LIPID A BIOSYNTHESIS LAUROYL ACYLTRANSFERASE"/>
    <property type="match status" value="1"/>
</dbReference>
<evidence type="ECO:0000313" key="9">
    <source>
        <dbReference type="Proteomes" id="UP000293562"/>
    </source>
</evidence>
<organism evidence="8 9">
    <name type="scientific">Ancylomarina subtilis</name>
    <dbReference type="NCBI Taxonomy" id="1639035"/>
    <lineage>
        <taxon>Bacteria</taxon>
        <taxon>Pseudomonadati</taxon>
        <taxon>Bacteroidota</taxon>
        <taxon>Bacteroidia</taxon>
        <taxon>Marinilabiliales</taxon>
        <taxon>Marinifilaceae</taxon>
        <taxon>Ancylomarina</taxon>
    </lineage>
</organism>
<keyword evidence="6" id="KW-0012">Acyltransferase</keyword>
<evidence type="ECO:0000256" key="5">
    <source>
        <dbReference type="ARBA" id="ARBA00023136"/>
    </source>
</evidence>
<dbReference type="GO" id="GO:0005886">
    <property type="term" value="C:plasma membrane"/>
    <property type="evidence" value="ECO:0007669"/>
    <property type="project" value="UniProtKB-SubCell"/>
</dbReference>
<name>A0A4Q7VC46_9BACT</name>
<dbReference type="CDD" id="cd07984">
    <property type="entry name" value="LPLAT_LABLAT-like"/>
    <property type="match status" value="1"/>
</dbReference>
<dbReference type="InterPro" id="IPR004960">
    <property type="entry name" value="LipA_acyltrans"/>
</dbReference>
<keyword evidence="7" id="KW-1133">Transmembrane helix</keyword>
<keyword evidence="9" id="KW-1185">Reference proteome</keyword>
<keyword evidence="3" id="KW-0997">Cell inner membrane</keyword>
<evidence type="ECO:0000256" key="4">
    <source>
        <dbReference type="ARBA" id="ARBA00022679"/>
    </source>
</evidence>
<keyword evidence="4 8" id="KW-0808">Transferase</keyword>
<dbReference type="PIRSF" id="PIRSF026649">
    <property type="entry name" value="MsbB"/>
    <property type="match status" value="1"/>
</dbReference>
<dbReference type="Proteomes" id="UP000293562">
    <property type="component" value="Unassembled WGS sequence"/>
</dbReference>
<evidence type="ECO:0000256" key="3">
    <source>
        <dbReference type="ARBA" id="ARBA00022519"/>
    </source>
</evidence>
<evidence type="ECO:0000256" key="1">
    <source>
        <dbReference type="ARBA" id="ARBA00004533"/>
    </source>
</evidence>
<reference evidence="8 9" key="1">
    <citation type="submission" date="2019-02" db="EMBL/GenBank/DDBJ databases">
        <title>Genomic Encyclopedia of Type Strains, Phase IV (KMG-IV): sequencing the most valuable type-strain genomes for metagenomic binning, comparative biology and taxonomic classification.</title>
        <authorList>
            <person name="Goeker M."/>
        </authorList>
    </citation>
    <scope>NUCLEOTIDE SEQUENCE [LARGE SCALE GENOMIC DNA]</scope>
    <source>
        <strain evidence="8 9">DSM 28825</strain>
    </source>
</reference>
<sequence>MTLFFSYLAYAFCRFLSFLPLRVLYVLSDFIFFITYRVIAYRKKVVNQNLKNSFPEKTPEEIRKIRKEFYHHFCDSFVETIKLWNISQDEMLKRCVCKQPNFFNPYKEQGQSVVAVLGHYGNWEWLTSFAVYDTGDFLTIYKPLHNKVFNKMFINIRERFGAQTLAKNDTLRTMIKHKNQGHFTITAFIGDQTPNRRNLHYWTNFLNQDTPILQGTERIAKKLDQAVVYVKMTKIKRGFYEYEFIPITDKPKETAENEITESHTRLLEDIIKENPSYWLWSHKRWKHKREVQS</sequence>